<accession>A0A481V701</accession>
<keyword evidence="3" id="KW-1185">Reference proteome</keyword>
<gene>
    <name evidence="2" type="ORF">ChaoS9_410</name>
</gene>
<dbReference type="EMBL" id="MK310226">
    <property type="protein sequence ID" value="QBI90087.1"/>
    <property type="molecule type" value="Genomic_DNA"/>
</dbReference>
<evidence type="ECO:0000256" key="1">
    <source>
        <dbReference type="SAM" id="Phobius"/>
    </source>
</evidence>
<keyword evidence="1" id="KW-1133">Transmembrane helix</keyword>
<organism evidence="2 3">
    <name type="scientific">Halobacterium phage ChaoS9</name>
    <dbReference type="NCBI Taxonomy" id="2847105"/>
    <lineage>
        <taxon>Viruses</taxon>
        <taxon>Duplodnaviria</taxon>
        <taxon>Heunggongvirae</taxon>
        <taxon>Uroviricota</taxon>
        <taxon>Caudoviricetes</taxon>
        <taxon>Vertoviridae</taxon>
        <taxon>Chaovirus</taxon>
        <taxon>Chaovirus bigenum</taxon>
        <taxon>Chaovirus ChaoS9</taxon>
    </lineage>
</organism>
<keyword evidence="1" id="KW-0472">Membrane</keyword>
<reference evidence="3" key="1">
    <citation type="journal article" date="2019" name="Genes (Basel)">
        <title>Halobacterium salinarum virus ChaoS9, a Novel Halovirus Related to PhiH1 and PhiCh1.</title>
        <authorList>
            <person name="Dyall-Smith M."/>
            <person name="Palm P."/>
            <person name="Wanner G."/>
            <person name="Witte A."/>
            <person name="Oesterhelt D."/>
            <person name="Pfeiffer F."/>
        </authorList>
    </citation>
    <scope>NUCLEOTIDE SEQUENCE [LARGE SCALE GENOMIC DNA]</scope>
</reference>
<feature type="transmembrane region" description="Helical" evidence="1">
    <location>
        <begin position="17"/>
        <end position="34"/>
    </location>
</feature>
<evidence type="ECO:0000313" key="3">
    <source>
        <dbReference type="Proteomes" id="UP000294095"/>
    </source>
</evidence>
<evidence type="ECO:0000313" key="2">
    <source>
        <dbReference type="EMBL" id="QBI90087.1"/>
    </source>
</evidence>
<keyword evidence="1" id="KW-0812">Transmembrane</keyword>
<dbReference type="Proteomes" id="UP000294095">
    <property type="component" value="Segment"/>
</dbReference>
<protein>
    <submittedName>
        <fullName evidence="2">Uncharacterized protein</fullName>
    </submittedName>
</protein>
<proteinExistence type="predicted"/>
<sequence>MTLVETATELIANNLEIAAPLVALAVSWVLYGVLGKRFLGADDDYWPMLRNRVLPILDRIGATSGLYAKGRVIEDEFVGVVKMPEDEFELELEAAGFYRNPLSAVKRSPNGWHSDGSWARRYGRIRWLGDALRSVDIPVAGLLGTMLGRFFQSAGDIFARRQTDVTIFTQTRNGEPWIWVFAHDEPNSLNPFTAWRHYLAKTWNAERGAEEVRGILEERDIDYDPDLPR</sequence>
<name>A0A481V701_9CAUD</name>